<evidence type="ECO:0000313" key="2">
    <source>
        <dbReference type="Proteomes" id="UP000684084"/>
    </source>
</evidence>
<organism evidence="1 2">
    <name type="scientific">Rhizophagus irregularis</name>
    <dbReference type="NCBI Taxonomy" id="588596"/>
    <lineage>
        <taxon>Eukaryota</taxon>
        <taxon>Fungi</taxon>
        <taxon>Fungi incertae sedis</taxon>
        <taxon>Mucoromycota</taxon>
        <taxon>Glomeromycotina</taxon>
        <taxon>Glomeromycetes</taxon>
        <taxon>Glomerales</taxon>
        <taxon>Glomeraceae</taxon>
        <taxon>Rhizophagus</taxon>
    </lineage>
</organism>
<sequence>MSISKNYPGQNELISYLKERGSKSSYRGFLDLYHNIIVTSTFSNNWKNLDNAWATHFLEESEKLNFDQEVLKEKVNTERLQHRKILQSFWQEIIKEYEKEI</sequence>
<proteinExistence type="predicted"/>
<dbReference type="VEuPathDB" id="FungiDB:RhiirFUN_018482"/>
<accession>A0A915Z2T6</accession>
<dbReference type="Proteomes" id="UP000684084">
    <property type="component" value="Unassembled WGS sequence"/>
</dbReference>
<evidence type="ECO:0000313" key="1">
    <source>
        <dbReference type="EMBL" id="CAB5359065.1"/>
    </source>
</evidence>
<dbReference type="AlphaFoldDB" id="A0A915Z2T6"/>
<reference evidence="1" key="1">
    <citation type="submission" date="2020-05" db="EMBL/GenBank/DDBJ databases">
        <authorList>
            <person name="Rincon C."/>
            <person name="Sanders R I."/>
            <person name="Robbins C."/>
            <person name="Chaturvedi A."/>
        </authorList>
    </citation>
    <scope>NUCLEOTIDE SEQUENCE</scope>
    <source>
        <strain evidence="1">CHB12</strain>
    </source>
</reference>
<comment type="caution">
    <text evidence="1">The sequence shown here is derived from an EMBL/GenBank/DDBJ whole genome shotgun (WGS) entry which is preliminary data.</text>
</comment>
<gene>
    <name evidence="1" type="ORF">CHRIB12_LOCUS7549</name>
</gene>
<protein>
    <submittedName>
        <fullName evidence="1">Uncharacterized protein</fullName>
    </submittedName>
</protein>
<name>A0A915Z2T6_9GLOM</name>
<dbReference type="OrthoDB" id="2427179at2759"/>
<dbReference type="EMBL" id="CAGKOT010000013">
    <property type="protein sequence ID" value="CAB5359065.1"/>
    <property type="molecule type" value="Genomic_DNA"/>
</dbReference>